<dbReference type="InterPro" id="IPR011990">
    <property type="entry name" value="TPR-like_helical_dom_sf"/>
</dbReference>
<dbReference type="Proteomes" id="UP000236724">
    <property type="component" value="Unassembled WGS sequence"/>
</dbReference>
<organism evidence="1 2">
    <name type="scientific">Candidatus Venteria ishoeyi</name>
    <dbReference type="NCBI Taxonomy" id="1899563"/>
    <lineage>
        <taxon>Bacteria</taxon>
        <taxon>Pseudomonadati</taxon>
        <taxon>Pseudomonadota</taxon>
        <taxon>Gammaproteobacteria</taxon>
        <taxon>Thiotrichales</taxon>
        <taxon>Thiotrichaceae</taxon>
        <taxon>Venteria</taxon>
    </lineage>
</organism>
<evidence type="ECO:0000313" key="1">
    <source>
        <dbReference type="EMBL" id="SEH07604.1"/>
    </source>
</evidence>
<protein>
    <submittedName>
        <fullName evidence="1">Tetratricopeptide repeat protein</fullName>
    </submittedName>
</protein>
<dbReference type="EMBL" id="FMSV02000537">
    <property type="protein sequence ID" value="SEH07604.1"/>
    <property type="molecule type" value="Genomic_DNA"/>
</dbReference>
<dbReference type="SUPFAM" id="SSF48452">
    <property type="entry name" value="TPR-like"/>
    <property type="match status" value="2"/>
</dbReference>
<dbReference type="Pfam" id="PF13424">
    <property type="entry name" value="TPR_12"/>
    <property type="match status" value="1"/>
</dbReference>
<dbReference type="PANTHER" id="PTHR10098:SF108">
    <property type="entry name" value="TETRATRICOPEPTIDE REPEAT PROTEIN 28"/>
    <property type="match status" value="1"/>
</dbReference>
<dbReference type="Gene3D" id="1.25.40.10">
    <property type="entry name" value="Tetratricopeptide repeat domain"/>
    <property type="match status" value="1"/>
</dbReference>
<dbReference type="OrthoDB" id="4181557at2"/>
<evidence type="ECO:0000313" key="2">
    <source>
        <dbReference type="Proteomes" id="UP000236724"/>
    </source>
</evidence>
<sequence length="497" mass="56175">MSEDVINFPLESLHSGAWLRLQRLLKNHKGFSLIIAQYNDMIYRDKLIAFQQQQIAATCYQVSQKMSDFSSFENKLYQLGKQHAVLNVTGLDSCQAWQADFFQGLNYHREQIAEHCPATLIFWLSETALKTFAQQAADFWAWRAAVLDFSLLKTPELRKDLSKELDRGSASYAQRQARIKRISDYLKDQGGVQSHDASLLLERGRLYQNLGENAQALADLEQAQKLYQQVDNRRSEATCFVEIADIKVDQGDIETALKQLKKTLSVYDNLGDVRSKAVTMGKIADILQARGQLDDALKIRQTEQLPVYEKLGDVRSKAVTMGQIADILQARGQLDDALKIREHEELPVYEKLGDVRSKAVTERKIADILIARGELEQALVILQERCIPPMENIGAIADVAVFKGIIADILQARGQLDDALKIHEHEALPVYEKLGDVRSLLITRAQLAMLLWQMDARKNSQRVQELLCLALTDAQRLQIPEAEQIKTVLAQMGLSCD</sequence>
<reference evidence="1 2" key="1">
    <citation type="submission" date="2016-10" db="EMBL/GenBank/DDBJ databases">
        <authorList>
            <person name="de Groot N.N."/>
        </authorList>
    </citation>
    <scope>NUCLEOTIDE SEQUENCE [LARGE SCALE GENOMIC DNA]</scope>
    <source>
        <strain evidence="1">MBHS1</strain>
    </source>
</reference>
<gene>
    <name evidence="1" type="ORF">MBHS_03480</name>
</gene>
<accession>A0A1H6FF20</accession>
<keyword evidence="2" id="KW-1185">Reference proteome</keyword>
<name>A0A1H6FF20_9GAMM</name>
<dbReference type="InterPro" id="IPR019734">
    <property type="entry name" value="TPR_rpt"/>
</dbReference>
<dbReference type="SMART" id="SM00028">
    <property type="entry name" value="TPR"/>
    <property type="match status" value="2"/>
</dbReference>
<proteinExistence type="predicted"/>
<dbReference type="AlphaFoldDB" id="A0A1H6FF20"/>
<dbReference type="PANTHER" id="PTHR10098">
    <property type="entry name" value="RAPSYN-RELATED"/>
    <property type="match status" value="1"/>
</dbReference>
<dbReference type="RefSeq" id="WP_103921241.1">
    <property type="nucleotide sequence ID" value="NZ_FMSV02000537.1"/>
</dbReference>